<gene>
    <name evidence="1" type="primary">Cnig_chr_I.g2704</name>
    <name evidence="1" type="ORF">B9Z55_002704</name>
</gene>
<protein>
    <submittedName>
        <fullName evidence="1">Uncharacterized protein</fullName>
    </submittedName>
</protein>
<accession>A0A2G5VLR7</accession>
<evidence type="ECO:0000313" key="1">
    <source>
        <dbReference type="EMBL" id="PIC52713.1"/>
    </source>
</evidence>
<dbReference type="Proteomes" id="UP000230233">
    <property type="component" value="Chromosome I"/>
</dbReference>
<keyword evidence="2" id="KW-1185">Reference proteome</keyword>
<comment type="caution">
    <text evidence="1">The sequence shown here is derived from an EMBL/GenBank/DDBJ whole genome shotgun (WGS) entry which is preliminary data.</text>
</comment>
<organism evidence="1 2">
    <name type="scientific">Caenorhabditis nigoni</name>
    <dbReference type="NCBI Taxonomy" id="1611254"/>
    <lineage>
        <taxon>Eukaryota</taxon>
        <taxon>Metazoa</taxon>
        <taxon>Ecdysozoa</taxon>
        <taxon>Nematoda</taxon>
        <taxon>Chromadorea</taxon>
        <taxon>Rhabditida</taxon>
        <taxon>Rhabditina</taxon>
        <taxon>Rhabditomorpha</taxon>
        <taxon>Rhabditoidea</taxon>
        <taxon>Rhabditidae</taxon>
        <taxon>Peloderinae</taxon>
        <taxon>Caenorhabditis</taxon>
    </lineage>
</organism>
<dbReference type="AlphaFoldDB" id="A0A2G5VLR7"/>
<dbReference type="EMBL" id="PDUG01000001">
    <property type="protein sequence ID" value="PIC52713.1"/>
    <property type="molecule type" value="Genomic_DNA"/>
</dbReference>
<evidence type="ECO:0000313" key="2">
    <source>
        <dbReference type="Proteomes" id="UP000230233"/>
    </source>
</evidence>
<name>A0A2G5VLR7_9PELO</name>
<proteinExistence type="predicted"/>
<reference evidence="2" key="1">
    <citation type="submission" date="2017-10" db="EMBL/GenBank/DDBJ databases">
        <title>Rapid genome shrinkage in a self-fertile nematode reveals novel sperm competition proteins.</title>
        <authorList>
            <person name="Yin D."/>
            <person name="Schwarz E.M."/>
            <person name="Thomas C.G."/>
            <person name="Felde R.L."/>
            <person name="Korf I.F."/>
            <person name="Cutter A.D."/>
            <person name="Schartner C.M."/>
            <person name="Ralston E.J."/>
            <person name="Meyer B.J."/>
            <person name="Haag E.S."/>
        </authorList>
    </citation>
    <scope>NUCLEOTIDE SEQUENCE [LARGE SCALE GENOMIC DNA]</scope>
    <source>
        <strain evidence="2">JU1422</strain>
    </source>
</reference>
<sequence>MLEGERLSGQVPLGYLNPDALKHILLHAEDVVEEIEGYYSIQRWDGVKATICCDRRQFAMVVWHADAN</sequence>
<dbReference type="OrthoDB" id="10492356at2759"/>